<evidence type="ECO:0000259" key="27">
    <source>
        <dbReference type="PROSITE" id="PS50011"/>
    </source>
</evidence>
<evidence type="ECO:0000256" key="12">
    <source>
        <dbReference type="ARBA" id="ARBA00022729"/>
    </source>
</evidence>
<comment type="subcellular location">
    <subcellularLocation>
        <location evidence="1">Cell membrane</location>
        <topology evidence="1">Single-pass type I membrane protein</topology>
    </subcellularLocation>
</comment>
<evidence type="ECO:0000256" key="20">
    <source>
        <dbReference type="ARBA" id="ARBA00023180"/>
    </source>
</evidence>
<gene>
    <name evidence="28" type="ORF">CXB51_030297</name>
</gene>
<dbReference type="Pfam" id="PF13855">
    <property type="entry name" value="LRR_8"/>
    <property type="match status" value="2"/>
</dbReference>
<keyword evidence="15" id="KW-0418">Kinase</keyword>
<evidence type="ECO:0000313" key="28">
    <source>
        <dbReference type="EMBL" id="KAG8477305.1"/>
    </source>
</evidence>
<evidence type="ECO:0000256" key="7">
    <source>
        <dbReference type="ARBA" id="ARBA00022527"/>
    </source>
</evidence>
<dbReference type="InterPro" id="IPR012337">
    <property type="entry name" value="RNaseH-like_sf"/>
</dbReference>
<evidence type="ECO:0000256" key="10">
    <source>
        <dbReference type="ARBA" id="ARBA00022679"/>
    </source>
</evidence>
<keyword evidence="13" id="KW-0677">Repeat</keyword>
<dbReference type="SUPFAM" id="SSF53098">
    <property type="entry name" value="Ribonuclease H-like"/>
    <property type="match status" value="1"/>
</dbReference>
<keyword evidence="20" id="KW-0325">Glycoprotein</keyword>
<dbReference type="SMART" id="SM00369">
    <property type="entry name" value="LRR_TYP"/>
    <property type="match status" value="8"/>
</dbReference>
<dbReference type="PROSITE" id="PS00108">
    <property type="entry name" value="PROTEIN_KINASE_ST"/>
    <property type="match status" value="1"/>
</dbReference>
<feature type="region of interest" description="Disordered" evidence="24">
    <location>
        <begin position="756"/>
        <end position="777"/>
    </location>
</feature>
<dbReference type="InterPro" id="IPR017441">
    <property type="entry name" value="Protein_kinase_ATP_BS"/>
</dbReference>
<keyword evidence="17 25" id="KW-1133">Transmembrane helix</keyword>
<evidence type="ECO:0000256" key="24">
    <source>
        <dbReference type="SAM" id="MobiDB-lite"/>
    </source>
</evidence>
<keyword evidence="8" id="KW-0597">Phosphoprotein</keyword>
<dbReference type="Gene3D" id="3.30.420.10">
    <property type="entry name" value="Ribonuclease H-like superfamily/Ribonuclease H"/>
    <property type="match status" value="1"/>
</dbReference>
<dbReference type="GO" id="GO:0009942">
    <property type="term" value="P:longitudinal axis specification"/>
    <property type="evidence" value="ECO:0007669"/>
    <property type="project" value="UniProtKB-ARBA"/>
</dbReference>
<dbReference type="Gene3D" id="3.80.10.10">
    <property type="entry name" value="Ribonuclease Inhibitor"/>
    <property type="match status" value="4"/>
</dbReference>
<dbReference type="Gene3D" id="3.30.200.20">
    <property type="entry name" value="Phosphorylase Kinase, domain 1"/>
    <property type="match status" value="1"/>
</dbReference>
<evidence type="ECO:0000256" key="17">
    <source>
        <dbReference type="ARBA" id="ARBA00022989"/>
    </source>
</evidence>
<dbReference type="GO" id="GO:0005886">
    <property type="term" value="C:plasma membrane"/>
    <property type="evidence" value="ECO:0007669"/>
    <property type="project" value="UniProtKB-SubCell"/>
</dbReference>
<evidence type="ECO:0000256" key="3">
    <source>
        <dbReference type="ARBA" id="ARBA00009592"/>
    </source>
</evidence>
<evidence type="ECO:0000256" key="25">
    <source>
        <dbReference type="SAM" id="Phobius"/>
    </source>
</evidence>
<dbReference type="InterPro" id="IPR003591">
    <property type="entry name" value="Leu-rich_rpt_typical-subtyp"/>
</dbReference>
<evidence type="ECO:0000256" key="6">
    <source>
        <dbReference type="ARBA" id="ARBA00022475"/>
    </source>
</evidence>
<evidence type="ECO:0000256" key="11">
    <source>
        <dbReference type="ARBA" id="ARBA00022692"/>
    </source>
</evidence>
<evidence type="ECO:0000313" key="29">
    <source>
        <dbReference type="Proteomes" id="UP000701853"/>
    </source>
</evidence>
<dbReference type="Gene3D" id="1.10.510.10">
    <property type="entry name" value="Transferase(Phosphotransferase) domain 1"/>
    <property type="match status" value="1"/>
</dbReference>
<dbReference type="GO" id="GO:0003676">
    <property type="term" value="F:nucleic acid binding"/>
    <property type="evidence" value="ECO:0007669"/>
    <property type="project" value="InterPro"/>
</dbReference>
<dbReference type="GO" id="GO:0048508">
    <property type="term" value="P:embryonic meristem development"/>
    <property type="evidence" value="ECO:0007669"/>
    <property type="project" value="UniProtKB-ARBA"/>
</dbReference>
<dbReference type="GO" id="GO:0004674">
    <property type="term" value="F:protein serine/threonine kinase activity"/>
    <property type="evidence" value="ECO:0007669"/>
    <property type="project" value="UniProtKB-KW"/>
</dbReference>
<feature type="binding site" evidence="23">
    <location>
        <position position="880"/>
    </location>
    <ligand>
        <name>ATP</name>
        <dbReference type="ChEBI" id="CHEBI:30616"/>
    </ligand>
</feature>
<dbReference type="Pfam" id="PF00069">
    <property type="entry name" value="Pkinase"/>
    <property type="match status" value="1"/>
</dbReference>
<dbReference type="PANTHER" id="PTHR48056:SF63">
    <property type="entry name" value="PROTEIN KINASE DOMAIN-CONTAINING PROTEIN"/>
    <property type="match status" value="1"/>
</dbReference>
<evidence type="ECO:0000256" key="23">
    <source>
        <dbReference type="PROSITE-ProRule" id="PRU10141"/>
    </source>
</evidence>
<dbReference type="SMART" id="SM00220">
    <property type="entry name" value="S_TKc"/>
    <property type="match status" value="1"/>
</dbReference>
<reference evidence="28 29" key="1">
    <citation type="journal article" date="2021" name="bioRxiv">
        <title>The Gossypium anomalum genome as a resource for cotton improvement and evolutionary analysis of hybrid incompatibility.</title>
        <authorList>
            <person name="Grover C.E."/>
            <person name="Yuan D."/>
            <person name="Arick M.A."/>
            <person name="Miller E.R."/>
            <person name="Hu G."/>
            <person name="Peterson D.G."/>
            <person name="Wendel J.F."/>
            <person name="Udall J.A."/>
        </authorList>
    </citation>
    <scope>NUCLEOTIDE SEQUENCE [LARGE SCALE GENOMIC DNA]</scope>
    <source>
        <strain evidence="28">JFW-Udall</strain>
        <tissue evidence="28">Leaf</tissue>
    </source>
</reference>
<keyword evidence="6" id="KW-1003">Cell membrane</keyword>
<dbReference type="InterPro" id="IPR001611">
    <property type="entry name" value="Leu-rich_rpt"/>
</dbReference>
<feature type="transmembrane region" description="Helical" evidence="25">
    <location>
        <begin position="790"/>
        <end position="812"/>
    </location>
</feature>
<name>A0A8J6CP20_9ROSI</name>
<dbReference type="InterPro" id="IPR011009">
    <property type="entry name" value="Kinase-like_dom_sf"/>
</dbReference>
<keyword evidence="18 25" id="KW-0472">Membrane</keyword>
<evidence type="ECO:0000256" key="2">
    <source>
        <dbReference type="ARBA" id="ARBA00008684"/>
    </source>
</evidence>
<dbReference type="GO" id="GO:0009414">
    <property type="term" value="P:response to water deprivation"/>
    <property type="evidence" value="ECO:0007669"/>
    <property type="project" value="UniProtKB-ARBA"/>
</dbReference>
<dbReference type="EC" id="2.7.11.1" evidence="4"/>
<accession>A0A8J6CP20</accession>
<proteinExistence type="inferred from homology"/>
<keyword evidence="10" id="KW-0808">Transferase</keyword>
<dbReference type="FunFam" id="1.10.510.10:FF:000192">
    <property type="entry name" value="LRR receptor-like serine/threonine-protein kinase RPK2"/>
    <property type="match status" value="1"/>
</dbReference>
<feature type="chain" id="PRO_5035281947" description="non-specific serine/threonine protein kinase" evidence="26">
    <location>
        <begin position="29"/>
        <end position="1622"/>
    </location>
</feature>
<evidence type="ECO:0000256" key="22">
    <source>
        <dbReference type="ARBA" id="ARBA00048679"/>
    </source>
</evidence>
<dbReference type="InterPro" id="IPR044730">
    <property type="entry name" value="RNase_H-like_dom_plant"/>
</dbReference>
<dbReference type="InterPro" id="IPR002156">
    <property type="entry name" value="RNaseH_domain"/>
</dbReference>
<keyword evidence="5" id="KW-0217">Developmental protein</keyword>
<evidence type="ECO:0000256" key="15">
    <source>
        <dbReference type="ARBA" id="ARBA00022777"/>
    </source>
</evidence>
<keyword evidence="9" id="KW-0433">Leucine-rich repeat</keyword>
<dbReference type="Pfam" id="PF00560">
    <property type="entry name" value="LRR_1"/>
    <property type="match status" value="4"/>
</dbReference>
<dbReference type="FunFam" id="3.80.10.10:FF:000041">
    <property type="entry name" value="LRR receptor-like serine/threonine-protein kinase ERECTA"/>
    <property type="match status" value="1"/>
</dbReference>
<feature type="signal peptide" evidence="26">
    <location>
        <begin position="1"/>
        <end position="28"/>
    </location>
</feature>
<dbReference type="InterPro" id="IPR008271">
    <property type="entry name" value="Ser/Thr_kinase_AS"/>
</dbReference>
<comment type="catalytic activity">
    <reaction evidence="22">
        <text>L-seryl-[protein] + ATP = O-phospho-L-seryl-[protein] + ADP + H(+)</text>
        <dbReference type="Rhea" id="RHEA:17989"/>
        <dbReference type="Rhea" id="RHEA-COMP:9863"/>
        <dbReference type="Rhea" id="RHEA-COMP:11604"/>
        <dbReference type="ChEBI" id="CHEBI:15378"/>
        <dbReference type="ChEBI" id="CHEBI:29999"/>
        <dbReference type="ChEBI" id="CHEBI:30616"/>
        <dbReference type="ChEBI" id="CHEBI:83421"/>
        <dbReference type="ChEBI" id="CHEBI:456216"/>
        <dbReference type="EC" id="2.7.11.1"/>
    </reaction>
</comment>
<keyword evidence="7" id="KW-0723">Serine/threonine-protein kinase</keyword>
<dbReference type="InterPro" id="IPR050647">
    <property type="entry name" value="Plant_LRR-RLKs"/>
</dbReference>
<keyword evidence="12 26" id="KW-0732">Signal</keyword>
<evidence type="ECO:0000256" key="8">
    <source>
        <dbReference type="ARBA" id="ARBA00022553"/>
    </source>
</evidence>
<evidence type="ECO:0000256" key="4">
    <source>
        <dbReference type="ARBA" id="ARBA00012513"/>
    </source>
</evidence>
<dbReference type="Pfam" id="PF08263">
    <property type="entry name" value="LRRNT_2"/>
    <property type="match status" value="1"/>
</dbReference>
<keyword evidence="29" id="KW-1185">Reference proteome</keyword>
<evidence type="ECO:0000256" key="14">
    <source>
        <dbReference type="ARBA" id="ARBA00022741"/>
    </source>
</evidence>
<dbReference type="CDD" id="cd06222">
    <property type="entry name" value="RNase_H_like"/>
    <property type="match status" value="1"/>
</dbReference>
<dbReference type="InterPro" id="IPR036397">
    <property type="entry name" value="RNaseH_sf"/>
</dbReference>
<dbReference type="Pfam" id="PF13456">
    <property type="entry name" value="RVT_3"/>
    <property type="match status" value="1"/>
</dbReference>
<protein>
    <recommendedName>
        <fullName evidence="4">non-specific serine/threonine protein kinase</fullName>
        <ecNumber evidence="4">2.7.11.1</ecNumber>
    </recommendedName>
</protein>
<dbReference type="GO" id="GO:0005524">
    <property type="term" value="F:ATP binding"/>
    <property type="evidence" value="ECO:0007669"/>
    <property type="project" value="UniProtKB-UniRule"/>
</dbReference>
<keyword evidence="16 23" id="KW-0067">ATP-binding</keyword>
<keyword evidence="11 25" id="KW-0812">Transmembrane</keyword>
<dbReference type="PROSITE" id="PS00107">
    <property type="entry name" value="PROTEIN_KINASE_ATP"/>
    <property type="match status" value="1"/>
</dbReference>
<comment type="similarity">
    <text evidence="3">Belongs to the RLP family.</text>
</comment>
<comment type="catalytic activity">
    <reaction evidence="21">
        <text>L-threonyl-[protein] + ATP = O-phospho-L-threonyl-[protein] + ADP + H(+)</text>
        <dbReference type="Rhea" id="RHEA:46608"/>
        <dbReference type="Rhea" id="RHEA-COMP:11060"/>
        <dbReference type="Rhea" id="RHEA-COMP:11605"/>
        <dbReference type="ChEBI" id="CHEBI:15378"/>
        <dbReference type="ChEBI" id="CHEBI:30013"/>
        <dbReference type="ChEBI" id="CHEBI:30616"/>
        <dbReference type="ChEBI" id="CHEBI:61977"/>
        <dbReference type="ChEBI" id="CHEBI:456216"/>
        <dbReference type="EC" id="2.7.11.1"/>
    </reaction>
</comment>
<dbReference type="FunFam" id="3.30.200.20:FF:000260">
    <property type="entry name" value="LRR receptor-like serine/threonine-protein kinase RPK2"/>
    <property type="match status" value="1"/>
</dbReference>
<dbReference type="SUPFAM" id="SSF52058">
    <property type="entry name" value="L domain-like"/>
    <property type="match status" value="1"/>
</dbReference>
<evidence type="ECO:0000256" key="26">
    <source>
        <dbReference type="SAM" id="SignalP"/>
    </source>
</evidence>
<dbReference type="FunFam" id="3.80.10.10:FF:000679">
    <property type="entry name" value="LRR receptor-like serine/threonine-protein kinase RPK2"/>
    <property type="match status" value="1"/>
</dbReference>
<comment type="similarity">
    <text evidence="2">Belongs to the protein kinase superfamily. Ser/Thr protein kinase family.</text>
</comment>
<evidence type="ECO:0000256" key="5">
    <source>
        <dbReference type="ARBA" id="ARBA00022473"/>
    </source>
</evidence>
<dbReference type="Proteomes" id="UP000701853">
    <property type="component" value="Chromosome 11"/>
</dbReference>
<dbReference type="PROSITE" id="PS50011">
    <property type="entry name" value="PROTEIN_KINASE_DOM"/>
    <property type="match status" value="1"/>
</dbReference>
<organism evidence="28 29">
    <name type="scientific">Gossypium anomalum</name>
    <dbReference type="NCBI Taxonomy" id="47600"/>
    <lineage>
        <taxon>Eukaryota</taxon>
        <taxon>Viridiplantae</taxon>
        <taxon>Streptophyta</taxon>
        <taxon>Embryophyta</taxon>
        <taxon>Tracheophyta</taxon>
        <taxon>Spermatophyta</taxon>
        <taxon>Magnoliopsida</taxon>
        <taxon>eudicotyledons</taxon>
        <taxon>Gunneridae</taxon>
        <taxon>Pentapetalae</taxon>
        <taxon>rosids</taxon>
        <taxon>malvids</taxon>
        <taxon>Malvales</taxon>
        <taxon>Malvaceae</taxon>
        <taxon>Malvoideae</taxon>
        <taxon>Gossypium</taxon>
    </lineage>
</organism>
<dbReference type="SUPFAM" id="SSF56112">
    <property type="entry name" value="Protein kinase-like (PK-like)"/>
    <property type="match status" value="1"/>
</dbReference>
<dbReference type="GO" id="GO:0009945">
    <property type="term" value="P:radial axis specification"/>
    <property type="evidence" value="ECO:0007669"/>
    <property type="project" value="UniProtKB-ARBA"/>
</dbReference>
<evidence type="ECO:0000256" key="13">
    <source>
        <dbReference type="ARBA" id="ARBA00022737"/>
    </source>
</evidence>
<dbReference type="GO" id="GO:0009409">
    <property type="term" value="P:response to cold"/>
    <property type="evidence" value="ECO:0007669"/>
    <property type="project" value="UniProtKB-ARBA"/>
</dbReference>
<dbReference type="PROSITE" id="PS51450">
    <property type="entry name" value="LRR"/>
    <property type="match status" value="1"/>
</dbReference>
<dbReference type="InterPro" id="IPR013210">
    <property type="entry name" value="LRR_N_plant-typ"/>
</dbReference>
<keyword evidence="14 23" id="KW-0547">Nucleotide-binding</keyword>
<evidence type="ECO:0000256" key="9">
    <source>
        <dbReference type="ARBA" id="ARBA00022614"/>
    </source>
</evidence>
<feature type="domain" description="Protein kinase" evidence="27">
    <location>
        <begin position="852"/>
        <end position="1180"/>
    </location>
</feature>
<dbReference type="PANTHER" id="PTHR48056">
    <property type="entry name" value="LRR RECEPTOR-LIKE SERINE/THREONINE-PROTEIN KINASE-RELATED"/>
    <property type="match status" value="1"/>
</dbReference>
<evidence type="ECO:0000256" key="18">
    <source>
        <dbReference type="ARBA" id="ARBA00023136"/>
    </source>
</evidence>
<dbReference type="OrthoDB" id="1896041at2759"/>
<evidence type="ECO:0000256" key="1">
    <source>
        <dbReference type="ARBA" id="ARBA00004251"/>
    </source>
</evidence>
<evidence type="ECO:0000256" key="19">
    <source>
        <dbReference type="ARBA" id="ARBA00023170"/>
    </source>
</evidence>
<evidence type="ECO:0000256" key="16">
    <source>
        <dbReference type="ARBA" id="ARBA00022840"/>
    </source>
</evidence>
<feature type="compositionally biased region" description="Polar residues" evidence="24">
    <location>
        <begin position="756"/>
        <end position="768"/>
    </location>
</feature>
<dbReference type="CDD" id="cd14066">
    <property type="entry name" value="STKc_IRAK"/>
    <property type="match status" value="1"/>
</dbReference>
<dbReference type="GO" id="GO:0004523">
    <property type="term" value="F:RNA-DNA hybrid ribonuclease activity"/>
    <property type="evidence" value="ECO:0007669"/>
    <property type="project" value="InterPro"/>
</dbReference>
<sequence>MGFFSASVIKWQPFFLLFSCVLNSVVLSDNSSDKAVLLEFKKSVADPSGLLSTWTENSGHCSWSGVSCDKNSKVLSLNITGFGNGKKGEFNNTNVFLSFSCSDYSVFPFYGFGIRRNCGESNGGLYGKLLPSIGKLSELRILSLPFHRFGGEIPAEIWDLENLEVLDLENSLLSGSLPVSVSGLKNLRVLNLGFNNISGEIPSWLSSLKQMEILNLAGNLVNGTVPGSFGRFRGVYLSFTSLSGLLPPDIGEGCKLEHLDLSGNNLVGQIPASLGNCSQLRSLLLYTNLLEEQIPHEIGQLRNLEVLDVSRNSLSGPIPVELGNCSGLTVLVLSNMFNPYDDLAIAKGDRSTVKDDFNFYQGGIPSEITKLSKLRILWVPRATLEGNLPSDWGACDDLEMVNLAQNFFAGEIPISLSNCKKLRYLDLSSNKRLAGELIEELAVPCMSVFDVSENSLSGSIPRFYNQGCPDVLTSDSYAIEPFNPTSAYLSFLARKLQVGTHFEFFGGDGGPTVFHNFGVNNFTGIVLSVPIPPKRLGKQISYAFYAGENLLSGPFPQNLFENCNELGSLYVNVSYNRISGQIPAEMSKICKSLKFLDVSGNQITGSIPPSIGDLVSLVSLNLSWNLLQGWIPSNFGRMKDLRYLSLSDNNLTGSIPSTFGRLQSLEILEMSSNSLSGEIPEGLVNLRNLTVLLLNNNKLFGQIPSGLANVTKLSAFNVSFNNLSGPLPSSYNLMKCSNLLGNPLLQSCHEYSSMSSSDQARAGNSKNYAASPRGSATRRNGNNGFNSIEIASITSASAIVSVLLALIILFIFTRKWNSKSKIISTTKKEVTIFTNIGVPLTFDSVVLATGNFNASNCIGNGGFGSTYKAEISPGVLLAIKRLAIGRLQGFQQFDAEIKILGRLRHPNLVTLIGYHASEMETFLVYNYFPGGNLERFIQERSARAMDWRILYKIALDIARALAYLHDQCVPRILHRDVKPSNILLDDEYNAYLSDFGLARLLGTSETHATTGVAGTFGYVAPEYAMTCRVSDKADVYSYGVVLLELLSDKKALDPSFSPYGNGFNIVQWSCLLLRQGQAKEFFTAGLWDAGPQNDLVEILHLAVVCTVDSLSTRPTMKQVVRRLKQLQPPSCRVVSSSYCRFVNFNTGFPQFSDAISSMSLQKNADARASYVEQLKLHFHYEVLPVSARAEEKIQLIQTVMVGSVSIRIIMYSNLIFGLRACLRETAPFHACLRPSQLQLPYFLPSLLSAMEIASFLSMETTTTFQGLSHPNRGDPATVQMQIPFSKSLKSLNKYTFPLILLKSSGVIVTAARTRLGDAPSSVGYQGMLLNSFIDSVAGETTEVCIRLGICESKSIIRKGWVWGAFDGHLRFPAIEKMSGREDSSAETGASGDGVIRVVRSQGFSLHWKMMPCSKLSSLTKFGLRSTAVGVPDSLHGDEGGPFPVMDLLGWYEWNHYGDKLNVHISNPLSTLSKNWIRLLTDGAVDRGFGAASIGGVLLDQNRNWVFGFNRFLEKCNIFEVELWGILDGMIASFSNGFNRVVIYIDNLEVAQTLQDNLLGGSGITILKRVQKVMNTEERWLIRHVPREDNRVMDFLAKLNSEGRKDLQIYDECPHSTSKSLIT</sequence>
<dbReference type="SUPFAM" id="SSF52047">
    <property type="entry name" value="RNI-like"/>
    <property type="match status" value="1"/>
</dbReference>
<evidence type="ECO:0000256" key="21">
    <source>
        <dbReference type="ARBA" id="ARBA00047899"/>
    </source>
</evidence>
<dbReference type="FunFam" id="3.80.10.10:FF:000369">
    <property type="entry name" value="LRR receptor-like serine/threonine-protein kinase RPK2"/>
    <property type="match status" value="1"/>
</dbReference>
<dbReference type="EMBL" id="JAHUZN010000011">
    <property type="protein sequence ID" value="KAG8477305.1"/>
    <property type="molecule type" value="Genomic_DNA"/>
</dbReference>
<comment type="caution">
    <text evidence="28">The sequence shown here is derived from an EMBL/GenBank/DDBJ whole genome shotgun (WGS) entry which is preliminary data.</text>
</comment>
<keyword evidence="19" id="KW-0675">Receptor</keyword>
<dbReference type="InterPro" id="IPR000719">
    <property type="entry name" value="Prot_kinase_dom"/>
</dbReference>
<dbReference type="InterPro" id="IPR032675">
    <property type="entry name" value="LRR_dom_sf"/>
</dbReference>